<dbReference type="EMBL" id="CP001283">
    <property type="protein sequence ID" value="ACK88851.1"/>
    <property type="molecule type" value="Genomic_DNA"/>
</dbReference>
<evidence type="ECO:0000313" key="1">
    <source>
        <dbReference type="EMBL" id="ACK88851.1"/>
    </source>
</evidence>
<dbReference type="AlphaFoldDB" id="B7JP08"/>
<gene>
    <name evidence="1" type="ordered locus">BCAH820_4398</name>
</gene>
<organism evidence="1 2">
    <name type="scientific">Bacillus cereus (strain AH820)</name>
    <dbReference type="NCBI Taxonomy" id="405535"/>
    <lineage>
        <taxon>Bacteria</taxon>
        <taxon>Bacillati</taxon>
        <taxon>Bacillota</taxon>
        <taxon>Bacilli</taxon>
        <taxon>Bacillales</taxon>
        <taxon>Bacillaceae</taxon>
        <taxon>Bacillus</taxon>
        <taxon>Bacillus cereus group</taxon>
    </lineage>
</organism>
<dbReference type="KEGG" id="bcu:BCAH820_4398"/>
<reference evidence="1 2" key="1">
    <citation type="submission" date="2008-10" db="EMBL/GenBank/DDBJ databases">
        <title>Genome sequence of Bacillus cereus AH820.</title>
        <authorList>
            <person name="Dodson R.J."/>
            <person name="Durkin A.S."/>
            <person name="Rosovitz M.J."/>
            <person name="Rasko D.A."/>
            <person name="Hoffmaster A."/>
            <person name="Ravel J."/>
            <person name="Sutton G."/>
        </authorList>
    </citation>
    <scope>NUCLEOTIDE SEQUENCE [LARGE SCALE GENOMIC DNA]</scope>
    <source>
        <strain evidence="1 2">AH820</strain>
    </source>
</reference>
<proteinExistence type="predicted"/>
<accession>B7JP08</accession>
<dbReference type="RefSeq" id="WP_000521775.1">
    <property type="nucleotide sequence ID" value="NC_011773.1"/>
</dbReference>
<dbReference type="HOGENOM" id="CLU_162076_0_0_9"/>
<evidence type="ECO:0000313" key="2">
    <source>
        <dbReference type="Proteomes" id="UP000001363"/>
    </source>
</evidence>
<name>B7JP08_BACC0</name>
<dbReference type="Proteomes" id="UP000001363">
    <property type="component" value="Chromosome"/>
</dbReference>
<protein>
    <submittedName>
        <fullName evidence="1">Uncharacterized protein</fullName>
    </submittedName>
</protein>
<sequence>MGLAFNHSSAHWGYSGFNNFRRKLASQVGFNLDEMEGFGGEVDWDTVTDDIKDFLDHSDCDGSLTPEQCEVIYPRLLELVESWDDNDRDKQNAIILADDMKYCVENNLTLEFI</sequence>